<dbReference type="InterPro" id="IPR000847">
    <property type="entry name" value="LysR_HTH_N"/>
</dbReference>
<dbReference type="GO" id="GO:0003700">
    <property type="term" value="F:DNA-binding transcription factor activity"/>
    <property type="evidence" value="ECO:0007669"/>
    <property type="project" value="InterPro"/>
</dbReference>
<keyword evidence="7" id="KW-1185">Reference proteome</keyword>
<dbReference type="STRING" id="870242.cpu_17320"/>
<dbReference type="Pfam" id="PF03466">
    <property type="entry name" value="LysR_substrate"/>
    <property type="match status" value="1"/>
</dbReference>
<keyword evidence="2" id="KW-0805">Transcription regulation</keyword>
<dbReference type="Pfam" id="PF00126">
    <property type="entry name" value="HTH_1"/>
    <property type="match status" value="1"/>
</dbReference>
<evidence type="ECO:0000313" key="7">
    <source>
        <dbReference type="Proteomes" id="UP000187485"/>
    </source>
</evidence>
<dbReference type="SUPFAM" id="SSF53850">
    <property type="entry name" value="Periplasmic binding protein-like II"/>
    <property type="match status" value="1"/>
</dbReference>
<accession>A0A1L8CWD4</accession>
<dbReference type="EMBL" id="BDJK01000036">
    <property type="protein sequence ID" value="GAV23222.1"/>
    <property type="molecule type" value="Genomic_DNA"/>
</dbReference>
<dbReference type="Gene3D" id="1.10.10.10">
    <property type="entry name" value="Winged helix-like DNA-binding domain superfamily/Winged helix DNA-binding domain"/>
    <property type="match status" value="1"/>
</dbReference>
<dbReference type="Proteomes" id="UP000187485">
    <property type="component" value="Unassembled WGS sequence"/>
</dbReference>
<dbReference type="RefSeq" id="WP_075859662.1">
    <property type="nucleotide sequence ID" value="NZ_BDJK01000036.1"/>
</dbReference>
<evidence type="ECO:0000256" key="3">
    <source>
        <dbReference type="ARBA" id="ARBA00023125"/>
    </source>
</evidence>
<protein>
    <submittedName>
        <fullName evidence="6">LysR family transcriptional regulator</fullName>
    </submittedName>
</protein>
<comment type="caution">
    <text evidence="6">The sequence shown here is derived from an EMBL/GenBank/DDBJ whole genome shotgun (WGS) entry which is preliminary data.</text>
</comment>
<dbReference type="GO" id="GO:0000976">
    <property type="term" value="F:transcription cis-regulatory region binding"/>
    <property type="evidence" value="ECO:0007669"/>
    <property type="project" value="TreeGrafter"/>
</dbReference>
<organism evidence="6 7">
    <name type="scientific">Carboxydothermus pertinax</name>
    <dbReference type="NCBI Taxonomy" id="870242"/>
    <lineage>
        <taxon>Bacteria</taxon>
        <taxon>Bacillati</taxon>
        <taxon>Bacillota</taxon>
        <taxon>Clostridia</taxon>
        <taxon>Thermoanaerobacterales</taxon>
        <taxon>Thermoanaerobacteraceae</taxon>
        <taxon>Carboxydothermus</taxon>
    </lineage>
</organism>
<name>A0A1L8CWD4_9THEO</name>
<dbReference type="AlphaFoldDB" id="A0A1L8CWD4"/>
<dbReference type="CDD" id="cd08420">
    <property type="entry name" value="PBP2_CysL_like"/>
    <property type="match status" value="1"/>
</dbReference>
<gene>
    <name evidence="6" type="ORF">cpu_17320</name>
</gene>
<evidence type="ECO:0000259" key="5">
    <source>
        <dbReference type="PROSITE" id="PS50931"/>
    </source>
</evidence>
<reference evidence="7" key="1">
    <citation type="submission" date="2016-12" db="EMBL/GenBank/DDBJ databases">
        <title>Draft Genome Sequences od Carboxydothermus pertinax and islandicus, Hydrogenogenic Carboxydotrophic Bacteria.</title>
        <authorList>
            <person name="Fukuyama Y."/>
            <person name="Ohmae K."/>
            <person name="Yoneda Y."/>
            <person name="Yoshida T."/>
            <person name="Sako Y."/>
        </authorList>
    </citation>
    <scope>NUCLEOTIDE SEQUENCE [LARGE SCALE GENOMIC DNA]</scope>
    <source>
        <strain evidence="7">Ug1</strain>
    </source>
</reference>
<dbReference type="OrthoDB" id="9785745at2"/>
<keyword evidence="4" id="KW-0804">Transcription</keyword>
<evidence type="ECO:0000313" key="6">
    <source>
        <dbReference type="EMBL" id="GAV23222.1"/>
    </source>
</evidence>
<proteinExistence type="inferred from homology"/>
<evidence type="ECO:0000256" key="2">
    <source>
        <dbReference type="ARBA" id="ARBA00023015"/>
    </source>
</evidence>
<evidence type="ECO:0000256" key="4">
    <source>
        <dbReference type="ARBA" id="ARBA00023163"/>
    </source>
</evidence>
<dbReference type="FunFam" id="1.10.10.10:FF:000001">
    <property type="entry name" value="LysR family transcriptional regulator"/>
    <property type="match status" value="1"/>
</dbReference>
<dbReference type="InterPro" id="IPR036390">
    <property type="entry name" value="WH_DNA-bd_sf"/>
</dbReference>
<comment type="similarity">
    <text evidence="1">Belongs to the LysR transcriptional regulatory family.</text>
</comment>
<dbReference type="NCBIfam" id="NF040786">
    <property type="entry name" value="LysR_Sec_metab"/>
    <property type="match status" value="1"/>
</dbReference>
<dbReference type="InterPro" id="IPR005119">
    <property type="entry name" value="LysR_subst-bd"/>
</dbReference>
<keyword evidence="3" id="KW-0238">DNA-binding</keyword>
<dbReference type="PANTHER" id="PTHR30126">
    <property type="entry name" value="HTH-TYPE TRANSCRIPTIONAL REGULATOR"/>
    <property type="match status" value="1"/>
</dbReference>
<dbReference type="PROSITE" id="PS50931">
    <property type="entry name" value="HTH_LYSR"/>
    <property type="match status" value="1"/>
</dbReference>
<dbReference type="SUPFAM" id="SSF46785">
    <property type="entry name" value="Winged helix' DNA-binding domain"/>
    <property type="match status" value="1"/>
</dbReference>
<sequence>MLHSQLVIFKVVAETKNISTAAKRLHMSQPAISLQIQALENEVGVKLFERSNKGVRLTEAGQVFYQKVQDIIDRIHEAYELARDAGGEKKGKLYIGATLTIGEYVLPKLLAYFYKLYPEIEMRVKIANTDTIYHDLVEKNIDIGLIEGPIDDEELKVEKFWEDELVVVVPYHHLWGSKERLPVAELIKERLILREEGSGTRKVLEMALKELGLDINDLNVTMEFSSTQAIKEVVAAGLGVTIVSELTVRRDCDLKMFKKLSLLEAPIRRNLSFVLTKSSAHEKQKQLFINLLRNNELVAKLISQDPCDYVHPV</sequence>
<dbReference type="PRINTS" id="PR00039">
    <property type="entry name" value="HTHLYSR"/>
</dbReference>
<dbReference type="InterPro" id="IPR036388">
    <property type="entry name" value="WH-like_DNA-bd_sf"/>
</dbReference>
<dbReference type="InterPro" id="IPR047788">
    <property type="entry name" value="LysR-like_Sec_metab"/>
</dbReference>
<feature type="domain" description="HTH lysR-type" evidence="5">
    <location>
        <begin position="1"/>
        <end position="58"/>
    </location>
</feature>
<evidence type="ECO:0000256" key="1">
    <source>
        <dbReference type="ARBA" id="ARBA00009437"/>
    </source>
</evidence>
<dbReference type="PANTHER" id="PTHR30126:SF39">
    <property type="entry name" value="HTH-TYPE TRANSCRIPTIONAL REGULATOR CYSL"/>
    <property type="match status" value="1"/>
</dbReference>
<dbReference type="Gene3D" id="3.40.190.290">
    <property type="match status" value="1"/>
</dbReference>